<reference evidence="2 3" key="1">
    <citation type="submission" date="2011-08" db="EMBL/GenBank/DDBJ databases">
        <title>The Genome Sequence of Plasmodium vivax Brazil I.</title>
        <authorList>
            <consortium name="The Broad Institute Genome Sequencing Platform"/>
            <consortium name="The Broad Institute Genome Sequencing Center for Infectious Disease"/>
            <person name="Neafsey D."/>
            <person name="Carlton J."/>
            <person name="Barnwell J."/>
            <person name="Collins W."/>
            <person name="Escalante A."/>
            <person name="Mullikin J."/>
            <person name="Saul A."/>
            <person name="Guigo R."/>
            <person name="Camara F."/>
            <person name="Young S.K."/>
            <person name="Zeng Q."/>
            <person name="Gargeya S."/>
            <person name="Fitzgerald M."/>
            <person name="Haas B."/>
            <person name="Abouelleil A."/>
            <person name="Alvarado L."/>
            <person name="Arachchi H.M."/>
            <person name="Berlin A."/>
            <person name="Brown A."/>
            <person name="Chapman S.B."/>
            <person name="Chen Z."/>
            <person name="Dunbar C."/>
            <person name="Freedman E."/>
            <person name="Gearin G."/>
            <person name="Gellesch M."/>
            <person name="Goldberg J."/>
            <person name="Griggs A."/>
            <person name="Gujja S."/>
            <person name="Heiman D."/>
            <person name="Howarth C."/>
            <person name="Larson L."/>
            <person name="Lui A."/>
            <person name="MacDonald P.J.P."/>
            <person name="Montmayeur A."/>
            <person name="Murphy C."/>
            <person name="Neiman D."/>
            <person name="Pearson M."/>
            <person name="Priest M."/>
            <person name="Roberts A."/>
            <person name="Saif S."/>
            <person name="Shea T."/>
            <person name="Shenoy N."/>
            <person name="Sisk P."/>
            <person name="Stolte C."/>
            <person name="Sykes S."/>
            <person name="Wortman J."/>
            <person name="Nusbaum C."/>
            <person name="Birren B."/>
        </authorList>
    </citation>
    <scope>NUCLEOTIDE SEQUENCE [LARGE SCALE GENOMIC DNA]</scope>
    <source>
        <strain evidence="2 3">Brazil I</strain>
    </source>
</reference>
<feature type="region of interest" description="Disordered" evidence="1">
    <location>
        <begin position="203"/>
        <end position="245"/>
    </location>
</feature>
<accession>A0A0J9SL43</accession>
<name>A0A0J9SL43_PLAV1</name>
<gene>
    <name evidence="2" type="ORF">PVBG_06206</name>
</gene>
<dbReference type="Pfam" id="PF05795">
    <property type="entry name" value="Plasmodium_Vir"/>
    <property type="match status" value="1"/>
</dbReference>
<evidence type="ECO:0000313" key="2">
    <source>
        <dbReference type="EMBL" id="KMZ83361.1"/>
    </source>
</evidence>
<sequence length="323" mass="37439">MDRHSEDLNDYNKECNKIWVKEHKGQMILICEKYLRFLNKSESWSGMFSFYDVSLLLNYWIYDKLTQIYGDTNTDDINIGFGALQGKWGLFEPNRRDKSYYKKCKPDHTKVNHEDWKNRKKLYDYYVDYDTLFLGARAIDVLCKKYYKKIKEFSSLYEYFQKQCLTQGYSCPEYFHKFKDEKREYNLEILPCREQMEQEIAAEAEAARNGRSSHHLSGSERGPGSLGDGSRSPESERATLDTENTIETSGIGKKVSHTVLGAAPVLLTATALYRYTPLGPWIRRFGGGRTNSMGAMDTLSAYTPETVDMFSDDSANYISYQPI</sequence>
<dbReference type="OrthoDB" id="387297at2759"/>
<evidence type="ECO:0008006" key="4">
    <source>
        <dbReference type="Google" id="ProtNLM"/>
    </source>
</evidence>
<feature type="compositionally biased region" description="Basic and acidic residues" evidence="1">
    <location>
        <begin position="231"/>
        <end position="240"/>
    </location>
</feature>
<evidence type="ECO:0000256" key="1">
    <source>
        <dbReference type="SAM" id="MobiDB-lite"/>
    </source>
</evidence>
<organism evidence="2 3">
    <name type="scientific">Plasmodium vivax (strain Brazil I)</name>
    <dbReference type="NCBI Taxonomy" id="1033975"/>
    <lineage>
        <taxon>Eukaryota</taxon>
        <taxon>Sar</taxon>
        <taxon>Alveolata</taxon>
        <taxon>Apicomplexa</taxon>
        <taxon>Aconoidasida</taxon>
        <taxon>Haemosporida</taxon>
        <taxon>Plasmodiidae</taxon>
        <taxon>Plasmodium</taxon>
        <taxon>Plasmodium (Plasmodium)</taxon>
    </lineage>
</organism>
<protein>
    <recommendedName>
        <fullName evidence="4">VIR protein</fullName>
    </recommendedName>
</protein>
<dbReference type="EMBL" id="KQ234922">
    <property type="protein sequence ID" value="KMZ83361.1"/>
    <property type="molecule type" value="Genomic_DNA"/>
</dbReference>
<dbReference type="Proteomes" id="UP000053327">
    <property type="component" value="Unassembled WGS sequence"/>
</dbReference>
<proteinExistence type="predicted"/>
<dbReference type="AlphaFoldDB" id="A0A0J9SL43"/>
<evidence type="ECO:0000313" key="3">
    <source>
        <dbReference type="Proteomes" id="UP000053327"/>
    </source>
</evidence>
<dbReference type="InterPro" id="IPR008780">
    <property type="entry name" value="Plasmodium_Vir"/>
</dbReference>